<keyword evidence="2" id="KW-1185">Reference proteome</keyword>
<dbReference type="Proteomes" id="UP000182762">
    <property type="component" value="Unassembled WGS sequence"/>
</dbReference>
<gene>
    <name evidence="1" type="ORF">SAMN02745910_04215</name>
</gene>
<protein>
    <recommendedName>
        <fullName evidence="3">DUF3986 domain-containing protein</fullName>
    </recommendedName>
</protein>
<organism evidence="1 2">
    <name type="scientific">Priestia endophytica DSM 13796</name>
    <dbReference type="NCBI Taxonomy" id="1121089"/>
    <lineage>
        <taxon>Bacteria</taxon>
        <taxon>Bacillati</taxon>
        <taxon>Bacillota</taxon>
        <taxon>Bacilli</taxon>
        <taxon>Bacillales</taxon>
        <taxon>Bacillaceae</taxon>
        <taxon>Priestia</taxon>
    </lineage>
</organism>
<comment type="caution">
    <text evidence="1">The sequence shown here is derived from an EMBL/GenBank/DDBJ whole genome shotgun (WGS) entry which is preliminary data.</text>
</comment>
<dbReference type="EMBL" id="FOXX01000014">
    <property type="protein sequence ID" value="SFQ84560.1"/>
    <property type="molecule type" value="Genomic_DNA"/>
</dbReference>
<sequence>MSIYDPNLHLHIGYYDNGLDYEATAYKRKQGDAWDVFFNFAAYNISSSNQDKENYLEHEGFKIFSVRSKNLDYEDGAKKFEEWLLKNNIIQL</sequence>
<evidence type="ECO:0000313" key="1">
    <source>
        <dbReference type="EMBL" id="SFQ84560.1"/>
    </source>
</evidence>
<evidence type="ECO:0008006" key="3">
    <source>
        <dbReference type="Google" id="ProtNLM"/>
    </source>
</evidence>
<dbReference type="Pfam" id="PF13143">
    <property type="entry name" value="DUF3986"/>
    <property type="match status" value="1"/>
</dbReference>
<dbReference type="InterPro" id="IPR025047">
    <property type="entry name" value="DUF3986"/>
</dbReference>
<name>A0A1I6BUG8_9BACI</name>
<evidence type="ECO:0000313" key="2">
    <source>
        <dbReference type="Proteomes" id="UP000182762"/>
    </source>
</evidence>
<dbReference type="RefSeq" id="WP_061803106.1">
    <property type="nucleotide sequence ID" value="NZ_FOXX01000014.1"/>
</dbReference>
<reference evidence="1 2" key="1">
    <citation type="submission" date="2016-10" db="EMBL/GenBank/DDBJ databases">
        <authorList>
            <person name="Varghese N."/>
            <person name="Submissions S."/>
        </authorList>
    </citation>
    <scope>NUCLEOTIDE SEQUENCE [LARGE SCALE GENOMIC DNA]</scope>
    <source>
        <strain evidence="1 2">DSM 13796</strain>
    </source>
</reference>
<accession>A0A1I6BUG8</accession>
<proteinExistence type="predicted"/>
<dbReference type="GeneID" id="93712774"/>